<feature type="domain" description="TonB-dependent receptor plug" evidence="7">
    <location>
        <begin position="60"/>
        <end position="160"/>
    </location>
</feature>
<keyword evidence="2 4" id="KW-0472">Membrane</keyword>
<evidence type="ECO:0000256" key="1">
    <source>
        <dbReference type="ARBA" id="ARBA00004442"/>
    </source>
</evidence>
<feature type="chain" id="PRO_5031463142" evidence="5">
    <location>
        <begin position="26"/>
        <end position="932"/>
    </location>
</feature>
<keyword evidence="9" id="KW-1185">Reference proteome</keyword>
<dbReference type="Gene3D" id="2.170.130.10">
    <property type="entry name" value="TonB-dependent receptor, plug domain"/>
    <property type="match status" value="1"/>
</dbReference>
<comment type="subcellular location">
    <subcellularLocation>
        <location evidence="1 4">Cell outer membrane</location>
    </subcellularLocation>
</comment>
<dbReference type="GO" id="GO:0009279">
    <property type="term" value="C:cell outer membrane"/>
    <property type="evidence" value="ECO:0007669"/>
    <property type="project" value="UniProtKB-SubCell"/>
</dbReference>
<dbReference type="NCBIfam" id="TIGR01782">
    <property type="entry name" value="TonB-Xanth-Caul"/>
    <property type="match status" value="1"/>
</dbReference>
<dbReference type="EMBL" id="JACIEH010000002">
    <property type="protein sequence ID" value="MBB4099158.1"/>
    <property type="molecule type" value="Genomic_DNA"/>
</dbReference>
<sequence length="932" mass="98863">MKSRSIALKSATAIALVLCAAPAFAQDASSQSALQAESQDEGEIIVTGQRASLGAAAKIKQDSANVVDSIVADDIGKFPDRTVAGALQRVPGVQVTVGGNNEIVAPIIRGLGDILTTLDGREIFTGVGRGFAYQDLPAEALAGADVYKTSSANLIEGGVVGAIDLRLHKPFDFNGFTIAANARGIYSKNTNEVTPIAGLLVSDRWNTGIGEIGALLDVSYASTDFNRPIAFNCDYRSGNHGPNPVAGGSAGLAAPTCVGGLNNEGNYRRIQTNGAIQWKPSDNFQLDLTGLYTSYVSKWASIFLIDDLFGGPFSNVQATSDCNAYDVGADGFYANPYKADGTPNPAVHRENLCTVKSMTVGSHGGFTSTQAHNDRTDLYLLALGTKYTVGALELKGDISYQSSNIRNQNFILDTLKVGGGMVSTITNLNDNGGTVYSSPGLSNPVGFGLSPLNQDSIRDKGSAFAAKFDGTWKIGSFLKEIQFGARYADHKADHQQAVIGTCGTVCGTLITAVPFLPADFMIHSSGIPSVNNGLGVVAPDQDMLRDPNIQNQLRKLYGLAEGWPAFQPERAFSAQEKTLSGYVQLAYDIPLGGALSIDGLVGARYTHTSRDINGAALVTPAATPANPTPAPVVTPYSASTDDNDFMPNASARIRFGGGLQARLSYAKAIARPSFGSLNPGLSYLISTNILILPAGSGGNPDLKPQKSDSFDATLEYYFGRDSYISVAGYAKDITNRVISQSQVETINGFDYNITRPRNVGKVTLKGIEVAGQAFLDFLPGPLGGLGIMANFTLADSEIKKDVDARMIGQAIGGVSKYNYTVGALYEKYGVTGRVVYTHRSSYYDEIYGGTTIRPATGPITSLQPNPLVLNMVRPGGRLDASLGFDVAKGITLSVDATNITKNNYRSYYGRPEFPRDRRYDDTTYSVGVSAKF</sequence>
<dbReference type="CDD" id="cd01347">
    <property type="entry name" value="ligand_gated_channel"/>
    <property type="match status" value="1"/>
</dbReference>
<evidence type="ECO:0000259" key="7">
    <source>
        <dbReference type="Pfam" id="PF07715"/>
    </source>
</evidence>
<dbReference type="Proteomes" id="UP000557392">
    <property type="component" value="Unassembled WGS sequence"/>
</dbReference>
<feature type="domain" description="TonB-dependent receptor-like beta-barrel" evidence="6">
    <location>
        <begin position="563"/>
        <end position="899"/>
    </location>
</feature>
<dbReference type="Pfam" id="PF07715">
    <property type="entry name" value="Plug"/>
    <property type="match status" value="1"/>
</dbReference>
<evidence type="ECO:0000256" key="5">
    <source>
        <dbReference type="SAM" id="SignalP"/>
    </source>
</evidence>
<reference evidence="8 9" key="1">
    <citation type="submission" date="2020-08" db="EMBL/GenBank/DDBJ databases">
        <title>Genomic Encyclopedia of Type Strains, Phase IV (KMG-IV): sequencing the most valuable type-strain genomes for metagenomic binning, comparative biology and taxonomic classification.</title>
        <authorList>
            <person name="Goeker M."/>
        </authorList>
    </citation>
    <scope>NUCLEOTIDE SEQUENCE [LARGE SCALE GENOMIC DNA]</scope>
    <source>
        <strain evidence="8 9">DSM 101806</strain>
    </source>
</reference>
<evidence type="ECO:0000256" key="4">
    <source>
        <dbReference type="RuleBase" id="RU003357"/>
    </source>
</evidence>
<keyword evidence="3" id="KW-0998">Cell outer membrane</keyword>
<dbReference type="Gene3D" id="2.40.170.20">
    <property type="entry name" value="TonB-dependent receptor, beta-barrel domain"/>
    <property type="match status" value="1"/>
</dbReference>
<comment type="caution">
    <text evidence="8">The sequence shown here is derived from an EMBL/GenBank/DDBJ whole genome shotgun (WGS) entry which is preliminary data.</text>
</comment>
<dbReference type="AlphaFoldDB" id="A0A7W6NXD9"/>
<comment type="similarity">
    <text evidence="4">Belongs to the TonB-dependent receptor family.</text>
</comment>
<dbReference type="InterPro" id="IPR000531">
    <property type="entry name" value="Beta-barrel_TonB"/>
</dbReference>
<dbReference type="SUPFAM" id="SSF56935">
    <property type="entry name" value="Porins"/>
    <property type="match status" value="1"/>
</dbReference>
<name>A0A7W6NXD9_9SPHN</name>
<dbReference type="Pfam" id="PF00593">
    <property type="entry name" value="TonB_dep_Rec_b-barrel"/>
    <property type="match status" value="1"/>
</dbReference>
<dbReference type="PANTHER" id="PTHR40980:SF3">
    <property type="entry name" value="TONB-DEPENDENT RECEPTOR-LIKE BETA-BARREL DOMAIN-CONTAINING PROTEIN"/>
    <property type="match status" value="1"/>
</dbReference>
<dbReference type="InterPro" id="IPR012910">
    <property type="entry name" value="Plug_dom"/>
</dbReference>
<evidence type="ECO:0000256" key="3">
    <source>
        <dbReference type="ARBA" id="ARBA00023237"/>
    </source>
</evidence>
<keyword evidence="5" id="KW-0732">Signal</keyword>
<evidence type="ECO:0000259" key="6">
    <source>
        <dbReference type="Pfam" id="PF00593"/>
    </source>
</evidence>
<keyword evidence="8" id="KW-0675">Receptor</keyword>
<feature type="signal peptide" evidence="5">
    <location>
        <begin position="1"/>
        <end position="25"/>
    </location>
</feature>
<evidence type="ECO:0000313" key="8">
    <source>
        <dbReference type="EMBL" id="MBB4099158.1"/>
    </source>
</evidence>
<dbReference type="RefSeq" id="WP_183998457.1">
    <property type="nucleotide sequence ID" value="NZ_JACIEH010000002.1"/>
</dbReference>
<dbReference type="InterPro" id="IPR036942">
    <property type="entry name" value="Beta-barrel_TonB_sf"/>
</dbReference>
<protein>
    <submittedName>
        <fullName evidence="8">TonB-dependent receptor</fullName>
    </submittedName>
</protein>
<evidence type="ECO:0000313" key="9">
    <source>
        <dbReference type="Proteomes" id="UP000557392"/>
    </source>
</evidence>
<keyword evidence="4" id="KW-0798">TonB box</keyword>
<dbReference type="InterPro" id="IPR037066">
    <property type="entry name" value="Plug_dom_sf"/>
</dbReference>
<dbReference type="InterPro" id="IPR010104">
    <property type="entry name" value="TonB_rcpt_bac"/>
</dbReference>
<organism evidence="8 9">
    <name type="scientific">Sphingomonas kyeonggiensis</name>
    <dbReference type="NCBI Taxonomy" id="1268553"/>
    <lineage>
        <taxon>Bacteria</taxon>
        <taxon>Pseudomonadati</taxon>
        <taxon>Pseudomonadota</taxon>
        <taxon>Alphaproteobacteria</taxon>
        <taxon>Sphingomonadales</taxon>
        <taxon>Sphingomonadaceae</taxon>
        <taxon>Sphingomonas</taxon>
    </lineage>
</organism>
<evidence type="ECO:0000256" key="2">
    <source>
        <dbReference type="ARBA" id="ARBA00023136"/>
    </source>
</evidence>
<proteinExistence type="inferred from homology"/>
<gene>
    <name evidence="8" type="ORF">GGR46_002722</name>
</gene>
<dbReference type="PANTHER" id="PTHR40980">
    <property type="entry name" value="PLUG DOMAIN-CONTAINING PROTEIN"/>
    <property type="match status" value="1"/>
</dbReference>
<accession>A0A7W6NXD9</accession>